<dbReference type="RefSeq" id="WP_154430488.1">
    <property type="nucleotide sequence ID" value="NZ_VUNI01000020.1"/>
</dbReference>
<evidence type="ECO:0000313" key="7">
    <source>
        <dbReference type="Proteomes" id="UP000474024"/>
    </source>
</evidence>
<comment type="caution">
    <text evidence="6">The sequence shown here is derived from an EMBL/GenBank/DDBJ whole genome shotgun (WGS) entry which is preliminary data.</text>
</comment>
<keyword evidence="4" id="KW-0547">Nucleotide-binding</keyword>
<name>A0A6L5YSG7_9FIRM</name>
<reference evidence="6 7" key="1">
    <citation type="submission" date="2019-08" db="EMBL/GenBank/DDBJ databases">
        <title>In-depth cultivation of the pig gut microbiome towards novel bacterial diversity and tailored functional studies.</title>
        <authorList>
            <person name="Wylensek D."/>
            <person name="Hitch T.C.A."/>
            <person name="Clavel T."/>
        </authorList>
    </citation>
    <scope>NUCLEOTIDE SEQUENCE [LARGE SCALE GENOMIC DNA]</scope>
    <source>
        <strain evidence="6 7">MUC/MUC-530-WT-4D</strain>
    </source>
</reference>
<dbReference type="EMBL" id="VUNI01000020">
    <property type="protein sequence ID" value="MST75523.1"/>
    <property type="molecule type" value="Genomic_DNA"/>
</dbReference>
<dbReference type="Pfam" id="PF01934">
    <property type="entry name" value="HepT-like"/>
    <property type="match status" value="1"/>
</dbReference>
<evidence type="ECO:0000256" key="2">
    <source>
        <dbReference type="ARBA" id="ARBA00022649"/>
    </source>
</evidence>
<protein>
    <submittedName>
        <fullName evidence="6">DUF86 domain-containing protein</fullName>
    </submittedName>
</protein>
<dbReference type="GO" id="GO:0000166">
    <property type="term" value="F:nucleotide binding"/>
    <property type="evidence" value="ECO:0007669"/>
    <property type="project" value="UniProtKB-KW"/>
</dbReference>
<keyword evidence="2" id="KW-1277">Toxin-antitoxin system</keyword>
<proteinExistence type="predicted"/>
<keyword evidence="7" id="KW-1185">Reference proteome</keyword>
<dbReference type="PANTHER" id="PTHR34139">
    <property type="entry name" value="UPF0331 PROTEIN MJ0127"/>
    <property type="match status" value="1"/>
</dbReference>
<gene>
    <name evidence="6" type="ORF">FYJ75_10920</name>
</gene>
<dbReference type="GO" id="GO:0110001">
    <property type="term" value="C:toxin-antitoxin complex"/>
    <property type="evidence" value="ECO:0007669"/>
    <property type="project" value="InterPro"/>
</dbReference>
<evidence type="ECO:0000256" key="4">
    <source>
        <dbReference type="ARBA" id="ARBA00022741"/>
    </source>
</evidence>
<evidence type="ECO:0000256" key="1">
    <source>
        <dbReference type="ARBA" id="ARBA00022553"/>
    </source>
</evidence>
<dbReference type="AlphaFoldDB" id="A0A6L5YSG7"/>
<organism evidence="6 7">
    <name type="scientific">Roseburia porci</name>
    <dbReference type="NCBI Taxonomy" id="2605790"/>
    <lineage>
        <taxon>Bacteria</taxon>
        <taxon>Bacillati</taxon>
        <taxon>Bacillota</taxon>
        <taxon>Clostridia</taxon>
        <taxon>Lachnospirales</taxon>
        <taxon>Lachnospiraceae</taxon>
        <taxon>Roseburia</taxon>
    </lineage>
</organism>
<dbReference type="PANTHER" id="PTHR34139:SF1">
    <property type="entry name" value="RNASE MJ1380-RELATED"/>
    <property type="match status" value="1"/>
</dbReference>
<keyword evidence="5" id="KW-0378">Hydrolase</keyword>
<dbReference type="GO" id="GO:0016787">
    <property type="term" value="F:hydrolase activity"/>
    <property type="evidence" value="ECO:0007669"/>
    <property type="project" value="UniProtKB-KW"/>
</dbReference>
<dbReference type="InterPro" id="IPR051813">
    <property type="entry name" value="HepT_RNase_toxin"/>
</dbReference>
<sequence length="115" mass="13539">MKSKDIILLKKILVYCNQAEEASKMFDNDYETFVENSVFTNSCCMCVLQIGELCKLISEELREENTTIPWRQWCGIRDIFAHQYSNLDYQSTWDTIQVDLPELKQEIMNILSDVE</sequence>
<evidence type="ECO:0000256" key="5">
    <source>
        <dbReference type="ARBA" id="ARBA00022801"/>
    </source>
</evidence>
<dbReference type="Proteomes" id="UP000474024">
    <property type="component" value="Unassembled WGS sequence"/>
</dbReference>
<dbReference type="GO" id="GO:0004540">
    <property type="term" value="F:RNA nuclease activity"/>
    <property type="evidence" value="ECO:0007669"/>
    <property type="project" value="InterPro"/>
</dbReference>
<accession>A0A6L5YSG7</accession>
<keyword evidence="1" id="KW-0597">Phosphoprotein</keyword>
<evidence type="ECO:0000313" key="6">
    <source>
        <dbReference type="EMBL" id="MST75523.1"/>
    </source>
</evidence>
<evidence type="ECO:0000256" key="3">
    <source>
        <dbReference type="ARBA" id="ARBA00022722"/>
    </source>
</evidence>
<dbReference type="InterPro" id="IPR008201">
    <property type="entry name" value="HepT-like"/>
</dbReference>
<keyword evidence="3" id="KW-0540">Nuclease</keyword>